<keyword evidence="4" id="KW-1185">Reference proteome</keyword>
<feature type="compositionally biased region" description="Low complexity" evidence="1">
    <location>
        <begin position="197"/>
        <end position="222"/>
    </location>
</feature>
<organism evidence="3 4">
    <name type="scientific">Deinococcus ruber</name>
    <dbReference type="NCBI Taxonomy" id="1848197"/>
    <lineage>
        <taxon>Bacteria</taxon>
        <taxon>Thermotogati</taxon>
        <taxon>Deinococcota</taxon>
        <taxon>Deinococci</taxon>
        <taxon>Deinococcales</taxon>
        <taxon>Deinococcaceae</taxon>
        <taxon>Deinococcus</taxon>
    </lineage>
</organism>
<feature type="chain" id="PRO_5038139689" evidence="2">
    <location>
        <begin position="20"/>
        <end position="258"/>
    </location>
</feature>
<evidence type="ECO:0000313" key="4">
    <source>
        <dbReference type="Proteomes" id="UP000603865"/>
    </source>
</evidence>
<accession>A0A918BVT7</accession>
<sequence length="258" mass="25973">MKRLLTWLVPLALLGSVRATTFSPLTLQQQAKKADVIVQATIGTPTTATEDGLTYAVYPLKVSSTLAGDPAQLPQASGGPALYILAGLDAAPVFLAGQEAILLLYKGRLDCPLVGWNQGVYWLINGQIVTAQASTGQMGTGQPATGQPVAVLPGTVSPATAQTPAGQPATAQPAPPVRQPGESPTLPSTSTQPGASPTLPTATTQPGATPTMPAAQPGTAPATPTPPATQPTGSVQNSSGYKTADELKAAIVAARAGK</sequence>
<feature type="compositionally biased region" description="Polar residues" evidence="1">
    <location>
        <begin position="185"/>
        <end position="195"/>
    </location>
</feature>
<evidence type="ECO:0000256" key="2">
    <source>
        <dbReference type="SAM" id="SignalP"/>
    </source>
</evidence>
<evidence type="ECO:0000256" key="1">
    <source>
        <dbReference type="SAM" id="MobiDB-lite"/>
    </source>
</evidence>
<dbReference type="EMBL" id="BMQL01000001">
    <property type="protein sequence ID" value="GGQ95290.1"/>
    <property type="molecule type" value="Genomic_DNA"/>
</dbReference>
<protein>
    <submittedName>
        <fullName evidence="3">Uncharacterized protein</fullName>
    </submittedName>
</protein>
<dbReference type="RefSeq" id="WP_189087847.1">
    <property type="nucleotide sequence ID" value="NZ_BMQL01000001.1"/>
</dbReference>
<evidence type="ECO:0000313" key="3">
    <source>
        <dbReference type="EMBL" id="GGQ95290.1"/>
    </source>
</evidence>
<feature type="compositionally biased region" description="Polar residues" evidence="1">
    <location>
        <begin position="136"/>
        <end position="145"/>
    </location>
</feature>
<reference evidence="3" key="2">
    <citation type="submission" date="2020-09" db="EMBL/GenBank/DDBJ databases">
        <authorList>
            <person name="Sun Q."/>
            <person name="Ohkuma M."/>
        </authorList>
    </citation>
    <scope>NUCLEOTIDE SEQUENCE</scope>
    <source>
        <strain evidence="3">JCM 31311</strain>
    </source>
</reference>
<reference evidence="3" key="1">
    <citation type="journal article" date="2014" name="Int. J. Syst. Evol. Microbiol.">
        <title>Complete genome sequence of Corynebacterium casei LMG S-19264T (=DSM 44701T), isolated from a smear-ripened cheese.</title>
        <authorList>
            <consortium name="US DOE Joint Genome Institute (JGI-PGF)"/>
            <person name="Walter F."/>
            <person name="Albersmeier A."/>
            <person name="Kalinowski J."/>
            <person name="Ruckert C."/>
        </authorList>
    </citation>
    <scope>NUCLEOTIDE SEQUENCE</scope>
    <source>
        <strain evidence="3">JCM 31311</strain>
    </source>
</reference>
<proteinExistence type="predicted"/>
<feature type="signal peptide" evidence="2">
    <location>
        <begin position="1"/>
        <end position="19"/>
    </location>
</feature>
<feature type="region of interest" description="Disordered" evidence="1">
    <location>
        <begin position="136"/>
        <end position="243"/>
    </location>
</feature>
<gene>
    <name evidence="3" type="ORF">GCM10008957_04560</name>
</gene>
<name>A0A918BVT7_9DEIO</name>
<dbReference type="Proteomes" id="UP000603865">
    <property type="component" value="Unassembled WGS sequence"/>
</dbReference>
<dbReference type="AlphaFoldDB" id="A0A918BVT7"/>
<keyword evidence="2" id="KW-0732">Signal</keyword>
<feature type="compositionally biased region" description="Low complexity" evidence="1">
    <location>
        <begin position="158"/>
        <end position="172"/>
    </location>
</feature>
<comment type="caution">
    <text evidence="3">The sequence shown here is derived from an EMBL/GenBank/DDBJ whole genome shotgun (WGS) entry which is preliminary data.</text>
</comment>